<evidence type="ECO:0000256" key="4">
    <source>
        <dbReference type="ARBA" id="ARBA00022679"/>
    </source>
</evidence>
<feature type="site" description="Transition state stabilizer" evidence="7">
    <location>
        <position position="23"/>
    </location>
</feature>
<organism evidence="8 9">
    <name type="scientific">Clostridium intestinale DSM 6191</name>
    <dbReference type="NCBI Taxonomy" id="1121320"/>
    <lineage>
        <taxon>Bacteria</taxon>
        <taxon>Bacillati</taxon>
        <taxon>Bacillota</taxon>
        <taxon>Clostridia</taxon>
        <taxon>Eubacteriales</taxon>
        <taxon>Clostridiaceae</taxon>
        <taxon>Clostridium</taxon>
    </lineage>
</organism>
<comment type="catalytic activity">
    <reaction evidence="1 7">
        <text>2-C-methyl-D-erythritol 4-phosphate + CTP + H(+) = 4-CDP-2-C-methyl-D-erythritol + diphosphate</text>
        <dbReference type="Rhea" id="RHEA:13429"/>
        <dbReference type="ChEBI" id="CHEBI:15378"/>
        <dbReference type="ChEBI" id="CHEBI:33019"/>
        <dbReference type="ChEBI" id="CHEBI:37563"/>
        <dbReference type="ChEBI" id="CHEBI:57823"/>
        <dbReference type="ChEBI" id="CHEBI:58262"/>
        <dbReference type="EC" id="2.7.7.60"/>
    </reaction>
</comment>
<dbReference type="EMBL" id="FQXU01000024">
    <property type="protein sequence ID" value="SHI89171.1"/>
    <property type="molecule type" value="Genomic_DNA"/>
</dbReference>
<feature type="site" description="Transition state stabilizer" evidence="7">
    <location>
        <position position="16"/>
    </location>
</feature>
<dbReference type="InterPro" id="IPR050088">
    <property type="entry name" value="IspD/TarI_cytidylyltransf_bact"/>
</dbReference>
<dbReference type="SUPFAM" id="SSF53448">
    <property type="entry name" value="Nucleotide-diphospho-sugar transferases"/>
    <property type="match status" value="1"/>
</dbReference>
<dbReference type="UniPathway" id="UPA00056">
    <property type="reaction ID" value="UER00093"/>
</dbReference>
<protein>
    <recommendedName>
        <fullName evidence="7">2-C-methyl-D-erythritol 4-phosphate cytidylyltransferase</fullName>
        <ecNumber evidence="7">2.7.7.60</ecNumber>
    </recommendedName>
    <alternativeName>
        <fullName evidence="7">4-diphosphocytidyl-2C-methyl-D-erythritol synthase</fullName>
    </alternativeName>
    <alternativeName>
        <fullName evidence="7">MEP cytidylyltransferase</fullName>
        <shortName evidence="7">MCT</shortName>
    </alternativeName>
</protein>
<dbReference type="InterPro" id="IPR018294">
    <property type="entry name" value="ISPD_synthase_CS"/>
</dbReference>
<dbReference type="PROSITE" id="PS01295">
    <property type="entry name" value="ISPD"/>
    <property type="match status" value="1"/>
</dbReference>
<dbReference type="InterPro" id="IPR001228">
    <property type="entry name" value="IspD"/>
</dbReference>
<evidence type="ECO:0000256" key="5">
    <source>
        <dbReference type="ARBA" id="ARBA00022695"/>
    </source>
</evidence>
<dbReference type="Proteomes" id="UP000184241">
    <property type="component" value="Unassembled WGS sequence"/>
</dbReference>
<dbReference type="FunFam" id="3.90.550.10:FF:000003">
    <property type="entry name" value="2-C-methyl-D-erythritol 4-phosphate cytidylyltransferase"/>
    <property type="match status" value="1"/>
</dbReference>
<keyword evidence="6 7" id="KW-0414">Isoprene biosynthesis</keyword>
<reference evidence="8 9" key="1">
    <citation type="submission" date="2016-11" db="EMBL/GenBank/DDBJ databases">
        <authorList>
            <person name="Jaros S."/>
            <person name="Januszkiewicz K."/>
            <person name="Wedrychowicz H."/>
        </authorList>
    </citation>
    <scope>NUCLEOTIDE SEQUENCE [LARGE SCALE GENOMIC DNA]</scope>
    <source>
        <strain evidence="8 9">DSM 6191</strain>
    </source>
</reference>
<evidence type="ECO:0000256" key="7">
    <source>
        <dbReference type="HAMAP-Rule" id="MF_00108"/>
    </source>
</evidence>
<dbReference type="GO" id="GO:0050518">
    <property type="term" value="F:2-C-methyl-D-erythritol 4-phosphate cytidylyltransferase activity"/>
    <property type="evidence" value="ECO:0007669"/>
    <property type="project" value="UniProtKB-UniRule"/>
</dbReference>
<feature type="site" description="Positions MEP for the nucleophilic attack" evidence="7">
    <location>
        <position position="154"/>
    </location>
</feature>
<accession>A0A1M6EUL7</accession>
<dbReference type="RefSeq" id="WP_073022782.1">
    <property type="nucleotide sequence ID" value="NZ_FQXU01000024.1"/>
</dbReference>
<dbReference type="InterPro" id="IPR029044">
    <property type="entry name" value="Nucleotide-diphossugar_trans"/>
</dbReference>
<evidence type="ECO:0000256" key="6">
    <source>
        <dbReference type="ARBA" id="ARBA00023229"/>
    </source>
</evidence>
<gene>
    <name evidence="7" type="primary">ispD</name>
    <name evidence="8" type="ORF">SAMN02745941_04508</name>
</gene>
<dbReference type="AlphaFoldDB" id="A0A1M6EUL7"/>
<dbReference type="HAMAP" id="MF_00108">
    <property type="entry name" value="IspD"/>
    <property type="match status" value="1"/>
</dbReference>
<evidence type="ECO:0000256" key="2">
    <source>
        <dbReference type="ARBA" id="ARBA00004787"/>
    </source>
</evidence>
<dbReference type="EC" id="2.7.7.60" evidence="7"/>
<dbReference type="NCBIfam" id="TIGR00453">
    <property type="entry name" value="ispD"/>
    <property type="match status" value="1"/>
</dbReference>
<dbReference type="InterPro" id="IPR034683">
    <property type="entry name" value="IspD/TarI"/>
</dbReference>
<keyword evidence="4 7" id="KW-0808">Transferase</keyword>
<proteinExistence type="inferred from homology"/>
<comment type="pathway">
    <text evidence="2 7">Isoprenoid biosynthesis; isopentenyl diphosphate biosynthesis via DXP pathway; isopentenyl diphosphate from 1-deoxy-D-xylulose 5-phosphate: step 2/6.</text>
</comment>
<dbReference type="GO" id="GO:0019288">
    <property type="term" value="P:isopentenyl diphosphate biosynthetic process, methylerythritol 4-phosphate pathway"/>
    <property type="evidence" value="ECO:0007669"/>
    <property type="project" value="UniProtKB-UniRule"/>
</dbReference>
<dbReference type="PANTHER" id="PTHR32125">
    <property type="entry name" value="2-C-METHYL-D-ERYTHRITOL 4-PHOSPHATE CYTIDYLYLTRANSFERASE, CHLOROPLASTIC"/>
    <property type="match status" value="1"/>
</dbReference>
<feature type="site" description="Positions MEP for the nucleophilic attack" evidence="7">
    <location>
        <position position="210"/>
    </location>
</feature>
<keyword evidence="5 7" id="KW-0548">Nucleotidyltransferase</keyword>
<evidence type="ECO:0000313" key="9">
    <source>
        <dbReference type="Proteomes" id="UP000184241"/>
    </source>
</evidence>
<name>A0A1M6EUL7_9CLOT</name>
<evidence type="ECO:0000313" key="8">
    <source>
        <dbReference type="EMBL" id="SHI89171.1"/>
    </source>
</evidence>
<dbReference type="PANTHER" id="PTHR32125:SF4">
    <property type="entry name" value="2-C-METHYL-D-ERYTHRITOL 4-PHOSPHATE CYTIDYLYLTRANSFERASE, CHLOROPLASTIC"/>
    <property type="match status" value="1"/>
</dbReference>
<evidence type="ECO:0000256" key="3">
    <source>
        <dbReference type="ARBA" id="ARBA00009789"/>
    </source>
</evidence>
<comment type="function">
    <text evidence="7">Catalyzes the formation of 4-diphosphocytidyl-2-C-methyl-D-erythritol from CTP and 2-C-methyl-D-erythritol 4-phosphate (MEP).</text>
</comment>
<dbReference type="CDD" id="cd02516">
    <property type="entry name" value="CDP-ME_synthetase"/>
    <property type="match status" value="1"/>
</dbReference>
<sequence>MNKVSAIILAGGKGKRMGNEISKQFLDLKKKPMLYYTLKKFLNNGNVHEIILVLPEDEIDYCKEEILDKYELKVDRVVVGGKERSDSVYNGLKAIEDSSIVLIHDGARPFVSNRIIDEGIDYAKRYGATACGVTPKDTIKIVDNSGFSKETPDRSTLIAIQTPQTFDYKMILEAHEWVREKKLAVTDDTMVAEAYGKRVFIYEGDYTNIKITTPDDLILAERLV</sequence>
<dbReference type="NCBIfam" id="NF001183">
    <property type="entry name" value="PRK00155.1-3"/>
    <property type="match status" value="1"/>
</dbReference>
<dbReference type="Gene3D" id="3.90.550.10">
    <property type="entry name" value="Spore Coat Polysaccharide Biosynthesis Protein SpsA, Chain A"/>
    <property type="match status" value="1"/>
</dbReference>
<dbReference type="Pfam" id="PF01128">
    <property type="entry name" value="IspD"/>
    <property type="match status" value="1"/>
</dbReference>
<evidence type="ECO:0000256" key="1">
    <source>
        <dbReference type="ARBA" id="ARBA00001282"/>
    </source>
</evidence>
<comment type="similarity">
    <text evidence="3 7">Belongs to the IspD/TarI cytidylyltransferase family. IspD subfamily.</text>
</comment>